<dbReference type="CDD" id="cd03789">
    <property type="entry name" value="GT9_LPS_heptosyltransferase"/>
    <property type="match status" value="1"/>
</dbReference>
<organism evidence="3 4">
    <name type="scientific">Pseudobacteriovorax antillogorgiicola</name>
    <dbReference type="NCBI Taxonomy" id="1513793"/>
    <lineage>
        <taxon>Bacteria</taxon>
        <taxon>Pseudomonadati</taxon>
        <taxon>Bdellovibrionota</taxon>
        <taxon>Oligoflexia</taxon>
        <taxon>Oligoflexales</taxon>
        <taxon>Pseudobacteriovoracaceae</taxon>
        <taxon>Pseudobacteriovorax</taxon>
    </lineage>
</organism>
<dbReference type="RefSeq" id="WP_132323717.1">
    <property type="nucleotide sequence ID" value="NZ_FWZT01000023.1"/>
</dbReference>
<evidence type="ECO:0000256" key="1">
    <source>
        <dbReference type="ARBA" id="ARBA00022676"/>
    </source>
</evidence>
<dbReference type="GO" id="GO:0008713">
    <property type="term" value="F:ADP-heptose-lipopolysaccharide heptosyltransferase activity"/>
    <property type="evidence" value="ECO:0007669"/>
    <property type="project" value="TreeGrafter"/>
</dbReference>
<dbReference type="GO" id="GO:0005829">
    <property type="term" value="C:cytosol"/>
    <property type="evidence" value="ECO:0007669"/>
    <property type="project" value="TreeGrafter"/>
</dbReference>
<dbReference type="EMBL" id="FWZT01000023">
    <property type="protein sequence ID" value="SMF67102.1"/>
    <property type="molecule type" value="Genomic_DNA"/>
</dbReference>
<dbReference type="GO" id="GO:0009244">
    <property type="term" value="P:lipopolysaccharide core region biosynthetic process"/>
    <property type="evidence" value="ECO:0007669"/>
    <property type="project" value="TreeGrafter"/>
</dbReference>
<keyword evidence="4" id="KW-1185">Reference proteome</keyword>
<name>A0A1Y6CPF0_9BACT</name>
<sequence>MLNPSPTPPAVKVAIFRSTSIGDVVLATACIDLLGSLSAPVELTWIGRSPSLQLIASAYPGVKTVEVNPEQSNYVEEVVEAVKGVHLVVDLQMSIRSRAICRSIQKTYGIQIFNCHKKSLKRGQMVVAARLRGRRNSLPTDYQKAEKYQYDMMSTALRLALRSHLPVELYDGIKSYQARPKLPTSHDDGQRPWQKELKFGHWIAIAPGASHEAKRAPEDLFVDILNYLRHHLESDGLAEKSLGLLFVGNEDDRGRALTIVDKLRWKAPVLNLAGKLSLWESALAIKECSIILSNDSSLCHIGEALDVPSAVLFGPTVEAFGFPPWQASSRAFSAPLGCRPCSKHGKADCRFGDKLCFSLLPAADIASHVYDVIQPNLQDSQLPK</sequence>
<accession>A0A1Y6CPF0</accession>
<protein>
    <submittedName>
        <fullName evidence="3">ADP-heptose:LPS heptosyltransferase</fullName>
    </submittedName>
</protein>
<dbReference type="SUPFAM" id="SSF53756">
    <property type="entry name" value="UDP-Glycosyltransferase/glycogen phosphorylase"/>
    <property type="match status" value="1"/>
</dbReference>
<dbReference type="PANTHER" id="PTHR30160">
    <property type="entry name" value="TETRAACYLDISACCHARIDE 4'-KINASE-RELATED"/>
    <property type="match status" value="1"/>
</dbReference>
<dbReference type="STRING" id="1513793.SAMN06296036_12395"/>
<keyword evidence="1" id="KW-0328">Glycosyltransferase</keyword>
<proteinExistence type="predicted"/>
<keyword evidence="2 3" id="KW-0808">Transferase</keyword>
<gene>
    <name evidence="3" type="ORF">SAMN06296036_12395</name>
</gene>
<dbReference type="Proteomes" id="UP000192907">
    <property type="component" value="Unassembled WGS sequence"/>
</dbReference>
<dbReference type="Gene3D" id="3.40.50.2000">
    <property type="entry name" value="Glycogen Phosphorylase B"/>
    <property type="match status" value="2"/>
</dbReference>
<dbReference type="InterPro" id="IPR002201">
    <property type="entry name" value="Glyco_trans_9"/>
</dbReference>
<dbReference type="InterPro" id="IPR051199">
    <property type="entry name" value="LPS_LOS_Heptosyltrfase"/>
</dbReference>
<evidence type="ECO:0000313" key="4">
    <source>
        <dbReference type="Proteomes" id="UP000192907"/>
    </source>
</evidence>
<reference evidence="4" key="1">
    <citation type="submission" date="2017-04" db="EMBL/GenBank/DDBJ databases">
        <authorList>
            <person name="Varghese N."/>
            <person name="Submissions S."/>
        </authorList>
    </citation>
    <scope>NUCLEOTIDE SEQUENCE [LARGE SCALE GENOMIC DNA]</scope>
    <source>
        <strain evidence="4">RKEM611</strain>
    </source>
</reference>
<dbReference type="Pfam" id="PF01075">
    <property type="entry name" value="Glyco_transf_9"/>
    <property type="match status" value="1"/>
</dbReference>
<evidence type="ECO:0000313" key="3">
    <source>
        <dbReference type="EMBL" id="SMF67102.1"/>
    </source>
</evidence>
<dbReference type="OrthoDB" id="5289084at2"/>
<evidence type="ECO:0000256" key="2">
    <source>
        <dbReference type="ARBA" id="ARBA00022679"/>
    </source>
</evidence>
<dbReference type="AlphaFoldDB" id="A0A1Y6CPF0"/>